<feature type="region of interest" description="Disordered" evidence="11">
    <location>
        <begin position="186"/>
        <end position="221"/>
    </location>
</feature>
<keyword evidence="10 12" id="KW-0472">Membrane</keyword>
<evidence type="ECO:0000256" key="10">
    <source>
        <dbReference type="ARBA" id="ARBA00023136"/>
    </source>
</evidence>
<evidence type="ECO:0000256" key="12">
    <source>
        <dbReference type="SAM" id="Phobius"/>
    </source>
</evidence>
<feature type="transmembrane region" description="Helical" evidence="12">
    <location>
        <begin position="42"/>
        <end position="58"/>
    </location>
</feature>
<gene>
    <name evidence="14" type="ORF">FB458_2212</name>
</gene>
<comment type="caution">
    <text evidence="14">The sequence shown here is derived from an EMBL/GenBank/DDBJ whole genome shotgun (WGS) entry which is preliminary data.</text>
</comment>
<keyword evidence="9" id="KW-0902">Two-component regulatory system</keyword>
<dbReference type="GO" id="GO:0016020">
    <property type="term" value="C:membrane"/>
    <property type="evidence" value="ECO:0007669"/>
    <property type="project" value="UniProtKB-SubCell"/>
</dbReference>
<dbReference type="Pfam" id="PF13493">
    <property type="entry name" value="DUF4118"/>
    <property type="match status" value="1"/>
</dbReference>
<dbReference type="GO" id="GO:0016301">
    <property type="term" value="F:kinase activity"/>
    <property type="evidence" value="ECO:0007669"/>
    <property type="project" value="UniProtKB-KW"/>
</dbReference>
<dbReference type="RefSeq" id="WP_141848528.1">
    <property type="nucleotide sequence ID" value="NZ_BAAAPR010000005.1"/>
</dbReference>
<evidence type="ECO:0000256" key="8">
    <source>
        <dbReference type="ARBA" id="ARBA00022989"/>
    </source>
</evidence>
<feature type="domain" description="Sensor protein KdpD transmembrane" evidence="13">
    <location>
        <begin position="21"/>
        <end position="124"/>
    </location>
</feature>
<keyword evidence="3" id="KW-0808">Transferase</keyword>
<evidence type="ECO:0000256" key="1">
    <source>
        <dbReference type="ARBA" id="ARBA00004141"/>
    </source>
</evidence>
<dbReference type="OrthoDB" id="3696881at2"/>
<sequence length="266" mass="27486">MENLAARLRVLGAPGPALRTVAVLAPVLVTALLALVRDQVSAAPAALVLVLVVTAVASTGDRVAAVLSAVVGGLSFDFFLTAPYETLAISNRDDVEAFVLVVLVGLAVTELALWGRRRQAEASRTSGYLDGALAAAEVVASAPSRPGEGPADGSADPLVRVVTCELTALLRLDACRWEPGRTASGRTVVQPDGSLLRGGRTLDPGRAGLPTDDETSLPVRHGGQTVGTLVLTTATAVRRPSREQLRVAVLLADQLGRRVTAPDIIG</sequence>
<accession>A0A542E188</accession>
<keyword evidence="5" id="KW-0547">Nucleotide-binding</keyword>
<evidence type="ECO:0000256" key="9">
    <source>
        <dbReference type="ARBA" id="ARBA00023012"/>
    </source>
</evidence>
<evidence type="ECO:0000256" key="4">
    <source>
        <dbReference type="ARBA" id="ARBA00022692"/>
    </source>
</evidence>
<dbReference type="AlphaFoldDB" id="A0A542E188"/>
<keyword evidence="2" id="KW-0597">Phosphoprotein</keyword>
<keyword evidence="4 12" id="KW-0812">Transmembrane</keyword>
<reference evidence="14 15" key="1">
    <citation type="submission" date="2019-06" db="EMBL/GenBank/DDBJ databases">
        <title>Sequencing the genomes of 1000 actinobacteria strains.</title>
        <authorList>
            <person name="Klenk H.-P."/>
        </authorList>
    </citation>
    <scope>NUCLEOTIDE SEQUENCE [LARGE SCALE GENOMIC DNA]</scope>
    <source>
        <strain evidence="14 15">DSM 18607</strain>
    </source>
</reference>
<keyword evidence="15" id="KW-1185">Reference proteome</keyword>
<dbReference type="GO" id="GO:0000160">
    <property type="term" value="P:phosphorelay signal transduction system"/>
    <property type="evidence" value="ECO:0007669"/>
    <property type="project" value="UniProtKB-KW"/>
</dbReference>
<dbReference type="InterPro" id="IPR025201">
    <property type="entry name" value="KdpD_TM"/>
</dbReference>
<name>A0A542E188_9MICO</name>
<dbReference type="Proteomes" id="UP000317893">
    <property type="component" value="Unassembled WGS sequence"/>
</dbReference>
<dbReference type="SUPFAM" id="SSF55781">
    <property type="entry name" value="GAF domain-like"/>
    <property type="match status" value="1"/>
</dbReference>
<feature type="transmembrane region" description="Helical" evidence="12">
    <location>
        <begin position="65"/>
        <end position="84"/>
    </location>
</feature>
<keyword evidence="6" id="KW-0418">Kinase</keyword>
<dbReference type="GO" id="GO:0005524">
    <property type="term" value="F:ATP binding"/>
    <property type="evidence" value="ECO:0007669"/>
    <property type="project" value="UniProtKB-KW"/>
</dbReference>
<feature type="transmembrane region" description="Helical" evidence="12">
    <location>
        <begin position="17"/>
        <end position="36"/>
    </location>
</feature>
<evidence type="ECO:0000256" key="11">
    <source>
        <dbReference type="SAM" id="MobiDB-lite"/>
    </source>
</evidence>
<feature type="transmembrane region" description="Helical" evidence="12">
    <location>
        <begin position="96"/>
        <end position="114"/>
    </location>
</feature>
<proteinExistence type="predicted"/>
<evidence type="ECO:0000256" key="2">
    <source>
        <dbReference type="ARBA" id="ARBA00022553"/>
    </source>
</evidence>
<organism evidence="14 15">
    <name type="scientific">Lapillicoccus jejuensis</name>
    <dbReference type="NCBI Taxonomy" id="402171"/>
    <lineage>
        <taxon>Bacteria</taxon>
        <taxon>Bacillati</taxon>
        <taxon>Actinomycetota</taxon>
        <taxon>Actinomycetes</taxon>
        <taxon>Micrococcales</taxon>
        <taxon>Intrasporangiaceae</taxon>
        <taxon>Lapillicoccus</taxon>
    </lineage>
</organism>
<evidence type="ECO:0000256" key="7">
    <source>
        <dbReference type="ARBA" id="ARBA00022840"/>
    </source>
</evidence>
<evidence type="ECO:0000313" key="15">
    <source>
        <dbReference type="Proteomes" id="UP000317893"/>
    </source>
</evidence>
<evidence type="ECO:0000256" key="5">
    <source>
        <dbReference type="ARBA" id="ARBA00022741"/>
    </source>
</evidence>
<protein>
    <submittedName>
        <fullName evidence="14">Uncharacterized protein DUF4118</fullName>
    </submittedName>
</protein>
<dbReference type="Gene3D" id="1.20.120.620">
    <property type="entry name" value="Backbone structure of the membrane domain of e. Coli histidine kinase receptor kdpd"/>
    <property type="match status" value="1"/>
</dbReference>
<dbReference type="InterPro" id="IPR038318">
    <property type="entry name" value="KdpD_sf"/>
</dbReference>
<evidence type="ECO:0000259" key="13">
    <source>
        <dbReference type="Pfam" id="PF13493"/>
    </source>
</evidence>
<keyword evidence="7" id="KW-0067">ATP-binding</keyword>
<keyword evidence="8 12" id="KW-1133">Transmembrane helix</keyword>
<evidence type="ECO:0000313" key="14">
    <source>
        <dbReference type="EMBL" id="TQJ09106.1"/>
    </source>
</evidence>
<evidence type="ECO:0000256" key="6">
    <source>
        <dbReference type="ARBA" id="ARBA00022777"/>
    </source>
</evidence>
<evidence type="ECO:0000256" key="3">
    <source>
        <dbReference type="ARBA" id="ARBA00022679"/>
    </source>
</evidence>
<dbReference type="EMBL" id="VFMN01000001">
    <property type="protein sequence ID" value="TQJ09106.1"/>
    <property type="molecule type" value="Genomic_DNA"/>
</dbReference>
<comment type="subcellular location">
    <subcellularLocation>
        <location evidence="1">Membrane</location>
        <topology evidence="1">Multi-pass membrane protein</topology>
    </subcellularLocation>
</comment>